<proteinExistence type="predicted"/>
<dbReference type="Pfam" id="PF06250">
    <property type="entry name" value="YhcG_C"/>
    <property type="match status" value="1"/>
</dbReference>
<evidence type="ECO:0000313" key="3">
    <source>
        <dbReference type="Proteomes" id="UP001463665"/>
    </source>
</evidence>
<dbReference type="EMBL" id="CP154834">
    <property type="protein sequence ID" value="XAO76019.1"/>
    <property type="molecule type" value="Genomic_DNA"/>
</dbReference>
<dbReference type="RefSeq" id="WP_294199321.1">
    <property type="nucleotide sequence ID" value="NZ_CP154834.1"/>
</dbReference>
<feature type="domain" description="YhcG PDDEXK nuclease" evidence="1">
    <location>
        <begin position="1"/>
        <end position="63"/>
    </location>
</feature>
<accession>A0AAU6WTX0</accession>
<reference evidence="2 3" key="1">
    <citation type="submission" date="2024-04" db="EMBL/GenBank/DDBJ databases">
        <title>Genome sequencing and assembly of rice foliar adapted Chryseobacterium endophyticum OsEnb-ALM-A6.</title>
        <authorList>
            <person name="Kumar S."/>
            <person name="Javed M."/>
            <person name="Chouhan V."/>
            <person name="Charishma K."/>
            <person name="Patel A."/>
            <person name="Kumar M."/>
            <person name="Sahu K.P."/>
            <person name="Kumar A."/>
        </authorList>
    </citation>
    <scope>NUCLEOTIDE SEQUENCE [LARGE SCALE GENOMIC DNA]</scope>
    <source>
        <strain evidence="2 3">OsEnb-ALM-A6</strain>
    </source>
</reference>
<protein>
    <submittedName>
        <fullName evidence="2">PDDEXK nuclease domain-containing protein</fullName>
    </submittedName>
</protein>
<dbReference type="AlphaFoldDB" id="A0AAU6WTX0"/>
<dbReference type="InterPro" id="IPR053148">
    <property type="entry name" value="PD-DEXK-like_domain"/>
</dbReference>
<dbReference type="InterPro" id="IPR009362">
    <property type="entry name" value="YhcG_C"/>
</dbReference>
<evidence type="ECO:0000313" key="2">
    <source>
        <dbReference type="EMBL" id="XAO76019.1"/>
    </source>
</evidence>
<dbReference type="PANTHER" id="PTHR30547">
    <property type="entry name" value="UNCHARACTERIZED PROTEIN YHCG-RELATED"/>
    <property type="match status" value="1"/>
</dbReference>
<name>A0AAU6WTX0_9FLAO</name>
<organism evidence="2 3">
    <name type="scientific">Chryseobacterium endophyticum</name>
    <dbReference type="NCBI Taxonomy" id="1854762"/>
    <lineage>
        <taxon>Bacteria</taxon>
        <taxon>Pseudomonadati</taxon>
        <taxon>Bacteroidota</taxon>
        <taxon>Flavobacteriia</taxon>
        <taxon>Flavobacteriales</taxon>
        <taxon>Weeksellaceae</taxon>
        <taxon>Chryseobacterium group</taxon>
        <taxon>Chryseobacterium</taxon>
    </lineage>
</organism>
<evidence type="ECO:0000259" key="1">
    <source>
        <dbReference type="Pfam" id="PF06250"/>
    </source>
</evidence>
<dbReference type="Proteomes" id="UP001463665">
    <property type="component" value="Chromosome"/>
</dbReference>
<dbReference type="PANTHER" id="PTHR30547:SF5">
    <property type="entry name" value="NUCLEASE YHCG-RELATED"/>
    <property type="match status" value="1"/>
</dbReference>
<keyword evidence="3" id="KW-1185">Reference proteome</keyword>
<sequence>MELYLKWLNKNEKQEGEETPIGLILCAESSKEQIELLEMHKDGIMVAEYRTELPPKKELERKLHLAPIEAKERFERKKLL</sequence>
<gene>
    <name evidence="2" type="ORF">AAFP95_09520</name>
</gene>